<dbReference type="CDD" id="cd09917">
    <property type="entry name" value="F-box_SF"/>
    <property type="match status" value="1"/>
</dbReference>
<reference evidence="2 3" key="1">
    <citation type="journal article" date="2012" name="PLoS Pathog.">
        <title>Diverse lifestyles and strategies of plant pathogenesis encoded in the genomes of eighteen Dothideomycetes fungi.</title>
        <authorList>
            <person name="Ohm R.A."/>
            <person name="Feau N."/>
            <person name="Henrissat B."/>
            <person name="Schoch C.L."/>
            <person name="Horwitz B.A."/>
            <person name="Barry K.W."/>
            <person name="Condon B.J."/>
            <person name="Copeland A.C."/>
            <person name="Dhillon B."/>
            <person name="Glaser F."/>
            <person name="Hesse C.N."/>
            <person name="Kosti I."/>
            <person name="LaButti K."/>
            <person name="Lindquist E.A."/>
            <person name="Lucas S."/>
            <person name="Salamov A.A."/>
            <person name="Bradshaw R.E."/>
            <person name="Ciuffetti L."/>
            <person name="Hamelin R.C."/>
            <person name="Kema G.H.J."/>
            <person name="Lawrence C."/>
            <person name="Scott J.A."/>
            <person name="Spatafora J.W."/>
            <person name="Turgeon B.G."/>
            <person name="de Wit P.J.G.M."/>
            <person name="Zhong S."/>
            <person name="Goodwin S.B."/>
            <person name="Grigoriev I.V."/>
        </authorList>
    </citation>
    <scope>NUCLEOTIDE SEQUENCE [LARGE SCALE GENOMIC DNA]</scope>
    <source>
        <strain evidence="2 3">SO2202</strain>
    </source>
</reference>
<evidence type="ECO:0000313" key="3">
    <source>
        <dbReference type="Proteomes" id="UP000016931"/>
    </source>
</evidence>
<dbReference type="AlphaFoldDB" id="M3CZJ5"/>
<dbReference type="SUPFAM" id="SSF81383">
    <property type="entry name" value="F-box domain"/>
    <property type="match status" value="1"/>
</dbReference>
<feature type="domain" description="F-box" evidence="1">
    <location>
        <begin position="1"/>
        <end position="46"/>
    </location>
</feature>
<name>M3CZJ5_SPHMS</name>
<accession>M3CZJ5</accession>
<organism evidence="2 3">
    <name type="scientific">Sphaerulina musiva (strain SO2202)</name>
    <name type="common">Poplar stem canker fungus</name>
    <name type="synonym">Septoria musiva</name>
    <dbReference type="NCBI Taxonomy" id="692275"/>
    <lineage>
        <taxon>Eukaryota</taxon>
        <taxon>Fungi</taxon>
        <taxon>Dikarya</taxon>
        <taxon>Ascomycota</taxon>
        <taxon>Pezizomycotina</taxon>
        <taxon>Dothideomycetes</taxon>
        <taxon>Dothideomycetidae</taxon>
        <taxon>Mycosphaerellales</taxon>
        <taxon>Mycosphaerellaceae</taxon>
        <taxon>Sphaerulina</taxon>
    </lineage>
</organism>
<feature type="non-terminal residue" evidence="2">
    <location>
        <position position="1"/>
    </location>
</feature>
<feature type="non-terminal residue" evidence="2">
    <location>
        <position position="160"/>
    </location>
</feature>
<dbReference type="InterPro" id="IPR036047">
    <property type="entry name" value="F-box-like_dom_sf"/>
</dbReference>
<dbReference type="EMBL" id="KB456268">
    <property type="protein sequence ID" value="EMF10059.1"/>
    <property type="molecule type" value="Genomic_DNA"/>
</dbReference>
<dbReference type="InterPro" id="IPR001810">
    <property type="entry name" value="F-box_dom"/>
</dbReference>
<dbReference type="RefSeq" id="XP_016758180.1">
    <property type="nucleotide sequence ID" value="XM_016908407.1"/>
</dbReference>
<evidence type="ECO:0000313" key="2">
    <source>
        <dbReference type="EMBL" id="EMF10059.1"/>
    </source>
</evidence>
<dbReference type="HOGENOM" id="CLU_1503397_0_0_1"/>
<proteinExistence type="predicted"/>
<sequence>VTPALPEEIYVHIFSYIDPADLWLSTRLASKTFNRIIESHLQLSILPFFQISISYNLGGSRWYDVRTRVFLSYNALDQSRPQYALFDKFEIHPEPYHGRALEKWKRIAEEGVDPETKWMVQLRMGNPRLCDMQNVKLSRTILSAEGALCDWKELFSAYFR</sequence>
<dbReference type="OMA" id="RWYDIRG"/>
<dbReference type="GeneID" id="27905544"/>
<dbReference type="PROSITE" id="PS50181">
    <property type="entry name" value="FBOX"/>
    <property type="match status" value="1"/>
</dbReference>
<dbReference type="eggNOG" id="ENOG502TFAN">
    <property type="taxonomic scope" value="Eukaryota"/>
</dbReference>
<gene>
    <name evidence="2" type="ORF">SEPMUDRAFT_26317</name>
</gene>
<dbReference type="Gene3D" id="1.20.1280.50">
    <property type="match status" value="1"/>
</dbReference>
<dbReference type="Pfam" id="PF12937">
    <property type="entry name" value="F-box-like"/>
    <property type="match status" value="1"/>
</dbReference>
<dbReference type="OrthoDB" id="3648741at2759"/>
<protein>
    <recommendedName>
        <fullName evidence="1">F-box domain-containing protein</fullName>
    </recommendedName>
</protein>
<dbReference type="Proteomes" id="UP000016931">
    <property type="component" value="Unassembled WGS sequence"/>
</dbReference>
<keyword evidence="3" id="KW-1185">Reference proteome</keyword>
<evidence type="ECO:0000259" key="1">
    <source>
        <dbReference type="PROSITE" id="PS50181"/>
    </source>
</evidence>